<protein>
    <submittedName>
        <fullName evidence="2">Uncharacterized protein</fullName>
    </submittedName>
</protein>
<dbReference type="Proteomes" id="UP001341840">
    <property type="component" value="Unassembled WGS sequence"/>
</dbReference>
<evidence type="ECO:0000313" key="3">
    <source>
        <dbReference type="Proteomes" id="UP001341840"/>
    </source>
</evidence>
<dbReference type="PANTHER" id="PTHR35510">
    <property type="entry name" value="DBH-LIKE MONOOXYGENASE"/>
    <property type="match status" value="1"/>
</dbReference>
<dbReference type="EMBL" id="JASCZI010242474">
    <property type="protein sequence ID" value="MED6211179.1"/>
    <property type="molecule type" value="Genomic_DNA"/>
</dbReference>
<proteinExistence type="predicted"/>
<accession>A0ABU6YMI9</accession>
<evidence type="ECO:0000313" key="2">
    <source>
        <dbReference type="EMBL" id="MED6211179.1"/>
    </source>
</evidence>
<evidence type="ECO:0000256" key="1">
    <source>
        <dbReference type="SAM" id="MobiDB-lite"/>
    </source>
</evidence>
<reference evidence="2 3" key="1">
    <citation type="journal article" date="2023" name="Plants (Basel)">
        <title>Bridging the Gap: Combining Genomics and Transcriptomics Approaches to Understand Stylosanthes scabra, an Orphan Legume from the Brazilian Caatinga.</title>
        <authorList>
            <person name="Ferreira-Neto J.R.C."/>
            <person name="da Silva M.D."/>
            <person name="Binneck E."/>
            <person name="de Melo N.F."/>
            <person name="da Silva R.H."/>
            <person name="de Melo A.L.T.M."/>
            <person name="Pandolfi V."/>
            <person name="Bustamante F.O."/>
            <person name="Brasileiro-Vidal A.C."/>
            <person name="Benko-Iseppon A.M."/>
        </authorList>
    </citation>
    <scope>NUCLEOTIDE SEQUENCE [LARGE SCALE GENOMIC DNA]</scope>
    <source>
        <tissue evidence="2">Leaves</tissue>
    </source>
</reference>
<dbReference type="PANTHER" id="PTHR35510:SF1">
    <property type="entry name" value="DBH-LIKE MONOOXYGENASE"/>
    <property type="match status" value="1"/>
</dbReference>
<comment type="caution">
    <text evidence="2">The sequence shown here is derived from an EMBL/GenBank/DDBJ whole genome shotgun (WGS) entry which is preliminary data.</text>
</comment>
<organism evidence="2 3">
    <name type="scientific">Stylosanthes scabra</name>
    <dbReference type="NCBI Taxonomy" id="79078"/>
    <lineage>
        <taxon>Eukaryota</taxon>
        <taxon>Viridiplantae</taxon>
        <taxon>Streptophyta</taxon>
        <taxon>Embryophyta</taxon>
        <taxon>Tracheophyta</taxon>
        <taxon>Spermatophyta</taxon>
        <taxon>Magnoliopsida</taxon>
        <taxon>eudicotyledons</taxon>
        <taxon>Gunneridae</taxon>
        <taxon>Pentapetalae</taxon>
        <taxon>rosids</taxon>
        <taxon>fabids</taxon>
        <taxon>Fabales</taxon>
        <taxon>Fabaceae</taxon>
        <taxon>Papilionoideae</taxon>
        <taxon>50 kb inversion clade</taxon>
        <taxon>dalbergioids sensu lato</taxon>
        <taxon>Dalbergieae</taxon>
        <taxon>Pterocarpus clade</taxon>
        <taxon>Stylosanthes</taxon>
    </lineage>
</organism>
<sequence>MAGYKLLKRKGIDHVADDFYDFPLSSPATKIRRLDGELPPIAEVELEHEQALPIPAEAEADAPPPPNEERALVLFKPLMHSSSPFSLTLHSDLISQLKNEGHWSKQGDSDCERLIRSTVEKEEQERRNRGMAIVPWAPSSILPQDSNTANTEFMEADQMVPEPEETCVMMDVEHQQEETSSMVNSSTAMLNLSNGGGVLVGGAAATPEGFNQWQQQQQQQQQHCSWPHLPQNMSTPITWTR</sequence>
<feature type="region of interest" description="Disordered" evidence="1">
    <location>
        <begin position="217"/>
        <end position="241"/>
    </location>
</feature>
<name>A0ABU6YMI9_9FABA</name>
<keyword evidence="3" id="KW-1185">Reference proteome</keyword>
<gene>
    <name evidence="2" type="ORF">PIB30_071220</name>
</gene>
<feature type="compositionally biased region" description="Polar residues" evidence="1">
    <location>
        <begin position="231"/>
        <end position="241"/>
    </location>
</feature>